<dbReference type="Pfam" id="PF00651">
    <property type="entry name" value="BTB"/>
    <property type="match status" value="1"/>
</dbReference>
<dbReference type="InterPro" id="IPR000408">
    <property type="entry name" value="Reg_chr_condens"/>
</dbReference>
<feature type="repeat" description="RCC1" evidence="2">
    <location>
        <begin position="498"/>
        <end position="549"/>
    </location>
</feature>
<evidence type="ECO:0000256" key="3">
    <source>
        <dbReference type="SAM" id="MobiDB-lite"/>
    </source>
</evidence>
<feature type="repeat" description="Filamin" evidence="1">
    <location>
        <begin position="1097"/>
        <end position="1134"/>
    </location>
</feature>
<proteinExistence type="predicted"/>
<dbReference type="GO" id="GO:0030246">
    <property type="term" value="F:carbohydrate binding"/>
    <property type="evidence" value="ECO:0007669"/>
    <property type="project" value="InterPro"/>
</dbReference>
<feature type="compositionally biased region" description="Low complexity" evidence="3">
    <location>
        <begin position="1558"/>
        <end position="1588"/>
    </location>
</feature>
<sequence>MEHKPASAKRKSHQQAPAATTEDAQVAQVAEALSLAGQAPAAKVFNFMSRVRQVVCSSYHAWFLLGIHGKHGAWAGFGNGGPACTSRLGANGCPARGLDWGGFRGAAICGIGPGQLFARGATDGDDVHLECPTGGVISEIVWARYGRIEGSCEEAPTAPLTVHDQCEALPATVKKRVASACVGHTSCTVHALDTLYAEEAGEPFLCPHGVEQVECREDQWLGVERSSRRQARYESREHHAQAHMAPVTYAGTEDHYFKSTMVAQVAEALSLAGQAPAAKVFNFMSRVRQVVCSSYHAWRPSGARRIVTVEDQRVRQVACAGSIAVLLMESGKVAWCKVGSDSSHPPLIELTLVGEKNPTFPPVKEVACTEGYVLLLCEERSVFMVKLLAGPTASMCLGNQTIAGSVANFAALTAGGDLYTWEPSSEPTKVEGLENKGIKSIAAGSYHMAAITNDGQLYTWYDSRLARGGNSMHQLGLGGGEKKTAIPKRVAALLTEMGRVYTWGAGTSGALGHGQTADQITPRLVEELRDPNKTKLAKDISSLLAFDGDNFSDATVYGRGSARGLACHKMVLGRLPAWKRIIEENDAKAGLEAEPVLHVDVEDRLLPFVVRAVYGHPLAPDLATATYLQLAAVAKRLKFAAFFEEVVATFGSGINADNVCRVWRELAHLQKRIPGIAGNDLGPNDDHGLAPLVQGDLARFHSPCFVMVIFNFEQKWSSDEEFRAVAYEASQHSHKIESMIKEKTRHQTSRSVREQRHQDQADKTVGTSDEGAPTTMPEEVAQADLAGASAATGATTETTALPDHEPETSNTTGSSMFEEYESTATAEEEESLSSTLAAFVDNERYADVKLVVEGRDIQAHKAILCARSSHFRAMFTLGMREATTNVIEVGDISYEVFATILRYLYAAEVELQEETVVELMISANQYVLLPLQEQCEAFIEQGLSAENAGYFLEMANRFQAQHLKALALEYMVQHRAEFESECLVAGSGINWAPVNSFSTFSIQSCNVDGDLLASGGQEFEVKIYPIDVPELADTPGSDFDSARSASTDDKEAEGDDKRMANLDANRYDDRLLEDIKTQLQQQGFIKARVTEYLQVANPTGEYVVQYGVPYRGTYRLEVTLYGKHVRGSPFIIWAGHEYSPHDCELIYDAEQLTLVAGEYRTFTLVAKDSFGQQCLGGGKEWEATIGEALDGSGVSLEDHNDGTYTLSVMATLAGQHPLTVGLKSDALTLFGRHIGSTTARPSRPIKETFEVVLHDRWDNEAGLAGKTLDDIQVVIRRERPGELVRAQQRRDLLTRLWRTEDELATAERTIRLREARERNVAKHRGDLLLFKQKIKAQAASSADAQKALQGETKIELEATTKRAEVEELRALDAALTSDPDWQLDNNAEEQLKSADNVRVSVALNPLSGFTVEYTIEKPTSDDANASTGQYVIIVKLHGEHITSSPASVMCWGESLFAAPALPAFAFSPPTATGSSPYNQSGLLAGMTTTATRRKDRAPGGRKSRSSAAAAAAEESTSLSFSLLSLNGPEPTPGATLSTSPSSSSSPFSLSAAPPPPSTSSSPPASPFSFSTMPPLTPTSASSSSPASSFSFTTAATLAPGEPTAHFSFSSPSPFASSSPFAPATSTLMSSSSSSSSSSPSVFAFGSPTPSEPANLE</sequence>
<feature type="region of interest" description="Disordered" evidence="3">
    <location>
        <begin position="733"/>
        <end position="775"/>
    </location>
</feature>
<dbReference type="InterPro" id="IPR009091">
    <property type="entry name" value="RCC1/BLIP-II"/>
</dbReference>
<feature type="repeat" description="RCC1" evidence="2">
    <location>
        <begin position="416"/>
        <end position="454"/>
    </location>
</feature>
<dbReference type="InterPro" id="IPR043159">
    <property type="entry name" value="Lectin_gal-bd_sf"/>
</dbReference>
<name>L8HAB9_ACACF</name>
<dbReference type="Pfam" id="PF02140">
    <property type="entry name" value="SUEL_Lectin"/>
    <property type="match status" value="1"/>
</dbReference>
<dbReference type="EMBL" id="KB007887">
    <property type="protein sequence ID" value="ELR22177.1"/>
    <property type="molecule type" value="Genomic_DNA"/>
</dbReference>
<dbReference type="Proteomes" id="UP000011083">
    <property type="component" value="Unassembled WGS sequence"/>
</dbReference>
<feature type="region of interest" description="Disordered" evidence="3">
    <location>
        <begin position="1522"/>
        <end position="1588"/>
    </location>
</feature>
<gene>
    <name evidence="6" type="ORF">ACA1_126170</name>
</gene>
<dbReference type="PROSITE" id="PS50228">
    <property type="entry name" value="SUEL_LECTIN"/>
    <property type="match status" value="1"/>
</dbReference>
<dbReference type="SMART" id="SM00225">
    <property type="entry name" value="BTB"/>
    <property type="match status" value="1"/>
</dbReference>
<dbReference type="Pfam" id="PF00630">
    <property type="entry name" value="Filamin"/>
    <property type="match status" value="1"/>
</dbReference>
<feature type="region of interest" description="Disordered" evidence="3">
    <location>
        <begin position="787"/>
        <end position="828"/>
    </location>
</feature>
<dbReference type="InterPro" id="IPR011333">
    <property type="entry name" value="SKP1/BTB/POZ_sf"/>
</dbReference>
<dbReference type="InterPro" id="IPR013783">
    <property type="entry name" value="Ig-like_fold"/>
</dbReference>
<dbReference type="Gene3D" id="2.60.120.740">
    <property type="match status" value="1"/>
</dbReference>
<dbReference type="Pfam" id="PF13540">
    <property type="entry name" value="RCC1_2"/>
    <property type="match status" value="1"/>
</dbReference>
<dbReference type="GeneID" id="14923104"/>
<dbReference type="Pfam" id="PF00415">
    <property type="entry name" value="RCC1"/>
    <property type="match status" value="1"/>
</dbReference>
<protein>
    <submittedName>
        <fullName evidence="6">BTB/POZ domain containing protein</fullName>
    </submittedName>
</protein>
<dbReference type="Gene3D" id="2.60.40.10">
    <property type="entry name" value="Immunoglobulins"/>
    <property type="match status" value="2"/>
</dbReference>
<feature type="compositionally biased region" description="Acidic residues" evidence="3">
    <location>
        <begin position="818"/>
        <end position="828"/>
    </location>
</feature>
<feature type="compositionally biased region" description="Basic residues" evidence="3">
    <location>
        <begin position="1491"/>
        <end position="1504"/>
    </location>
</feature>
<dbReference type="InterPro" id="IPR017868">
    <property type="entry name" value="Filamin/ABP280_repeat-like"/>
</dbReference>
<dbReference type="OrthoDB" id="19771at2759"/>
<dbReference type="SUPFAM" id="SSF54695">
    <property type="entry name" value="POZ domain"/>
    <property type="match status" value="1"/>
</dbReference>
<feature type="region of interest" description="Disordered" evidence="3">
    <location>
        <begin position="1600"/>
        <end position="1656"/>
    </location>
</feature>
<dbReference type="InterPro" id="IPR014756">
    <property type="entry name" value="Ig_E-set"/>
</dbReference>
<dbReference type="RefSeq" id="XP_004348691.1">
    <property type="nucleotide sequence ID" value="XM_004348641.1"/>
</dbReference>
<feature type="region of interest" description="Disordered" evidence="3">
    <location>
        <begin position="1032"/>
        <end position="1058"/>
    </location>
</feature>
<keyword evidence="7" id="KW-1185">Reference proteome</keyword>
<feature type="compositionally biased region" description="Basic residues" evidence="3">
    <location>
        <begin position="1"/>
        <end position="13"/>
    </location>
</feature>
<dbReference type="PROSITE" id="PS50097">
    <property type="entry name" value="BTB"/>
    <property type="match status" value="1"/>
</dbReference>
<accession>L8HAB9</accession>
<dbReference type="SUPFAM" id="SSF81296">
    <property type="entry name" value="E set domains"/>
    <property type="match status" value="1"/>
</dbReference>
<feature type="domain" description="SUEL-type lectin" evidence="5">
    <location>
        <begin position="121"/>
        <end position="207"/>
    </location>
</feature>
<dbReference type="PROSITE" id="PS50012">
    <property type="entry name" value="RCC1_3"/>
    <property type="match status" value="2"/>
</dbReference>
<dbReference type="InterPro" id="IPR000210">
    <property type="entry name" value="BTB/POZ_dom"/>
</dbReference>
<feature type="region of interest" description="Disordered" evidence="3">
    <location>
        <begin position="1489"/>
        <end position="1510"/>
    </location>
</feature>
<feature type="compositionally biased region" description="Low complexity" evidence="3">
    <location>
        <begin position="787"/>
        <end position="800"/>
    </location>
</feature>
<dbReference type="Gene3D" id="2.130.10.30">
    <property type="entry name" value="Regulator of chromosome condensation 1/beta-lactamase-inhibitor protein II"/>
    <property type="match status" value="1"/>
</dbReference>
<feature type="region of interest" description="Disordered" evidence="3">
    <location>
        <begin position="1"/>
        <end position="23"/>
    </location>
</feature>
<dbReference type="KEGG" id="acan:ACA1_126170"/>
<evidence type="ECO:0000256" key="2">
    <source>
        <dbReference type="PROSITE-ProRule" id="PRU00235"/>
    </source>
</evidence>
<reference evidence="6 7" key="1">
    <citation type="journal article" date="2013" name="Genome Biol.">
        <title>Genome of Acanthamoeba castellanii highlights extensive lateral gene transfer and early evolution of tyrosine kinase signaling.</title>
        <authorList>
            <person name="Clarke M."/>
            <person name="Lohan A.J."/>
            <person name="Liu B."/>
            <person name="Lagkouvardos I."/>
            <person name="Roy S."/>
            <person name="Zafar N."/>
            <person name="Bertelli C."/>
            <person name="Schilde C."/>
            <person name="Kianianmomeni A."/>
            <person name="Burglin T.R."/>
            <person name="Frech C."/>
            <person name="Turcotte B."/>
            <person name="Kopec K.O."/>
            <person name="Synnott J.M."/>
            <person name="Choo C."/>
            <person name="Paponov I."/>
            <person name="Finkler A."/>
            <person name="Soon Heng Tan C."/>
            <person name="Hutchins A.P."/>
            <person name="Weinmeier T."/>
            <person name="Rattei T."/>
            <person name="Chu J.S."/>
            <person name="Gimenez G."/>
            <person name="Irimia M."/>
            <person name="Rigden D.J."/>
            <person name="Fitzpatrick D.A."/>
            <person name="Lorenzo-Morales J."/>
            <person name="Bateman A."/>
            <person name="Chiu C.H."/>
            <person name="Tang P."/>
            <person name="Hegemann P."/>
            <person name="Fromm H."/>
            <person name="Raoult D."/>
            <person name="Greub G."/>
            <person name="Miranda-Saavedra D."/>
            <person name="Chen N."/>
            <person name="Nash P."/>
            <person name="Ginger M.L."/>
            <person name="Horn M."/>
            <person name="Schaap P."/>
            <person name="Caler L."/>
            <person name="Loftus B."/>
        </authorList>
    </citation>
    <scope>NUCLEOTIDE SEQUENCE [LARGE SCALE GENOMIC DNA]</scope>
    <source>
        <strain evidence="6 7">Neff</strain>
    </source>
</reference>
<evidence type="ECO:0000259" key="5">
    <source>
        <dbReference type="PROSITE" id="PS50228"/>
    </source>
</evidence>
<evidence type="ECO:0000256" key="1">
    <source>
        <dbReference type="PROSITE-ProRule" id="PRU00087"/>
    </source>
</evidence>
<feature type="compositionally biased region" description="Basic and acidic residues" evidence="3">
    <location>
        <begin position="751"/>
        <end position="762"/>
    </location>
</feature>
<feature type="compositionally biased region" description="Low complexity" evidence="3">
    <location>
        <begin position="1600"/>
        <end position="1640"/>
    </location>
</feature>
<feature type="domain" description="BTB" evidence="4">
    <location>
        <begin position="846"/>
        <end position="913"/>
    </location>
</feature>
<dbReference type="InterPro" id="IPR000922">
    <property type="entry name" value="Lectin_gal-bd_dom"/>
</dbReference>
<organism evidence="6 7">
    <name type="scientific">Acanthamoeba castellanii (strain ATCC 30010 / Neff)</name>
    <dbReference type="NCBI Taxonomy" id="1257118"/>
    <lineage>
        <taxon>Eukaryota</taxon>
        <taxon>Amoebozoa</taxon>
        <taxon>Discosea</taxon>
        <taxon>Longamoebia</taxon>
        <taxon>Centramoebida</taxon>
        <taxon>Acanthamoebidae</taxon>
        <taxon>Acanthamoeba</taxon>
    </lineage>
</organism>
<dbReference type="VEuPathDB" id="AmoebaDB:ACA1_126170"/>
<dbReference type="STRING" id="1257118.L8HAB9"/>
<evidence type="ECO:0000259" key="4">
    <source>
        <dbReference type="PROSITE" id="PS50097"/>
    </source>
</evidence>
<dbReference type="PROSITE" id="PS50194">
    <property type="entry name" value="FILAMIN_REPEAT"/>
    <property type="match status" value="1"/>
</dbReference>
<evidence type="ECO:0000313" key="7">
    <source>
        <dbReference type="Proteomes" id="UP000011083"/>
    </source>
</evidence>
<dbReference type="Gene3D" id="3.30.710.10">
    <property type="entry name" value="Potassium Channel Kv1.1, Chain A"/>
    <property type="match status" value="1"/>
</dbReference>
<dbReference type="PANTHER" id="PTHR24413">
    <property type="entry name" value="SPECKLE-TYPE POZ PROTEIN"/>
    <property type="match status" value="1"/>
</dbReference>
<evidence type="ECO:0000313" key="6">
    <source>
        <dbReference type="EMBL" id="ELR22177.1"/>
    </source>
</evidence>
<feature type="compositionally biased region" description="Low complexity" evidence="3">
    <location>
        <begin position="1532"/>
        <end position="1551"/>
    </location>
</feature>
<dbReference type="SUPFAM" id="SSF50985">
    <property type="entry name" value="RCC1/BLIP-II"/>
    <property type="match status" value="1"/>
</dbReference>